<reference evidence="3 4" key="2">
    <citation type="journal article" date="2010" name="J. Bacteriol.">
        <title>Genome sequence of the polysaccharide-degrading, thermophilic anaerobe Spirochaeta thermophila DSM 6192.</title>
        <authorList>
            <person name="Angelov A."/>
            <person name="Liebl S."/>
            <person name="Ballschmiter M."/>
            <person name="Bomeke M."/>
            <person name="Lehmann R."/>
            <person name="Liesegang H."/>
            <person name="Daniel R."/>
            <person name="Liebl W."/>
        </authorList>
    </citation>
    <scope>NUCLEOTIDE SEQUENCE [LARGE SCALE GENOMIC DNA]</scope>
    <source>
        <strain evidence="4">ATCC 49972 / DSM 6192 / RI 19.B1</strain>
    </source>
</reference>
<sequence>MKEERLTRLAHLIQEELARLLVSGELKDPRIHCSLSINHVKLSKDFSFAKVYVSSYDPNLPVEEGVEALNHAAGFIRTVFAKKLTTRTVPRFRFLPDSSIKEGFEISKKIEALFPSDASSPPQGGDES</sequence>
<dbReference type="PANTHER" id="PTHR33515">
    <property type="entry name" value="RIBOSOME-BINDING FACTOR A, CHLOROPLASTIC-RELATED"/>
    <property type="match status" value="1"/>
</dbReference>
<dbReference type="Gene3D" id="3.30.300.20">
    <property type="match status" value="1"/>
</dbReference>
<evidence type="ECO:0000256" key="1">
    <source>
        <dbReference type="ARBA" id="ARBA00022517"/>
    </source>
</evidence>
<dbReference type="GO" id="GO:0005829">
    <property type="term" value="C:cytosol"/>
    <property type="evidence" value="ECO:0007669"/>
    <property type="project" value="TreeGrafter"/>
</dbReference>
<dbReference type="AlphaFoldDB" id="E0RSS5"/>
<evidence type="ECO:0000313" key="4">
    <source>
        <dbReference type="Proteomes" id="UP000001296"/>
    </source>
</evidence>
<dbReference type="InterPro" id="IPR023799">
    <property type="entry name" value="RbfA_dom_sf"/>
</dbReference>
<dbReference type="PANTHER" id="PTHR33515:SF1">
    <property type="entry name" value="RIBOSOME-BINDING FACTOR A, CHLOROPLASTIC-RELATED"/>
    <property type="match status" value="1"/>
</dbReference>
<dbReference type="RefSeq" id="WP_013313903.1">
    <property type="nucleotide sequence ID" value="NC_014484.1"/>
</dbReference>
<dbReference type="Proteomes" id="UP000001296">
    <property type="component" value="Chromosome"/>
</dbReference>
<evidence type="ECO:0000256" key="2">
    <source>
        <dbReference type="HAMAP-Rule" id="MF_00003"/>
    </source>
</evidence>
<keyword evidence="2" id="KW-0963">Cytoplasm</keyword>
<dbReference type="KEGG" id="sta:STHERM_c11170"/>
<dbReference type="PaxDb" id="665571-STHERM_c11170"/>
<gene>
    <name evidence="2" type="primary">rbfA</name>
    <name evidence="3" type="ordered locus">STHERM_c11170</name>
</gene>
<comment type="subcellular location">
    <subcellularLocation>
        <location evidence="2">Cytoplasm</location>
    </subcellularLocation>
</comment>
<comment type="subunit">
    <text evidence="2">Monomer. Binds 30S ribosomal subunits, but not 50S ribosomal subunits or 70S ribosomes.</text>
</comment>
<protein>
    <recommendedName>
        <fullName evidence="2">Ribosome-binding factor A</fullName>
    </recommendedName>
</protein>
<proteinExistence type="inferred from homology"/>
<dbReference type="SUPFAM" id="SSF89919">
    <property type="entry name" value="Ribosome-binding factor A, RbfA"/>
    <property type="match status" value="1"/>
</dbReference>
<comment type="function">
    <text evidence="2">One of several proteins that assist in the late maturation steps of the functional core of the 30S ribosomal subunit. Associates with free 30S ribosomal subunits (but not with 30S subunits that are part of 70S ribosomes or polysomes). Required for efficient processing of 16S rRNA. May interact with the 5'-terminal helix region of 16S rRNA.</text>
</comment>
<name>E0RSS5_WINT6</name>
<dbReference type="HAMAP" id="MF_00003">
    <property type="entry name" value="RbfA"/>
    <property type="match status" value="1"/>
</dbReference>
<accession>E0RSS5</accession>
<keyword evidence="1 2" id="KW-0690">Ribosome biogenesis</keyword>
<dbReference type="GO" id="GO:0030490">
    <property type="term" value="P:maturation of SSU-rRNA"/>
    <property type="evidence" value="ECO:0007669"/>
    <property type="project" value="UniProtKB-UniRule"/>
</dbReference>
<dbReference type="EMBL" id="CP001698">
    <property type="protein sequence ID" value="ADN02062.1"/>
    <property type="molecule type" value="Genomic_DNA"/>
</dbReference>
<dbReference type="InterPro" id="IPR015946">
    <property type="entry name" value="KH_dom-like_a/b"/>
</dbReference>
<reference key="1">
    <citation type="submission" date="2009-08" db="EMBL/GenBank/DDBJ databases">
        <title>The genome sequence of Spirochaeta thermophila DSM6192.</title>
        <authorList>
            <person name="Angelov A."/>
            <person name="Mientus M."/>
            <person name="Wittenberg S."/>
            <person name="Lehmann R."/>
            <person name="Liesegang H."/>
            <person name="Daniel R."/>
            <person name="Liebl W."/>
        </authorList>
    </citation>
    <scope>NUCLEOTIDE SEQUENCE</scope>
    <source>
        <strain>DSM 6192</strain>
    </source>
</reference>
<dbReference type="InterPro" id="IPR000238">
    <property type="entry name" value="RbfA"/>
</dbReference>
<evidence type="ECO:0000313" key="3">
    <source>
        <dbReference type="EMBL" id="ADN02062.1"/>
    </source>
</evidence>
<dbReference type="GO" id="GO:0043024">
    <property type="term" value="F:ribosomal small subunit binding"/>
    <property type="evidence" value="ECO:0007669"/>
    <property type="project" value="TreeGrafter"/>
</dbReference>
<dbReference type="Pfam" id="PF02033">
    <property type="entry name" value="RBFA"/>
    <property type="match status" value="1"/>
</dbReference>
<dbReference type="eggNOG" id="COG0858">
    <property type="taxonomic scope" value="Bacteria"/>
</dbReference>
<comment type="similarity">
    <text evidence="2">Belongs to the RbfA family.</text>
</comment>
<organism evidence="3 4">
    <name type="scientific">Winmispira thermophila (strain ATCC 49972 / DSM 6192 / RI 19.B1)</name>
    <name type="common">Spirochaeta thermophila</name>
    <dbReference type="NCBI Taxonomy" id="665571"/>
    <lineage>
        <taxon>Bacteria</taxon>
        <taxon>Pseudomonadati</taxon>
        <taxon>Spirochaetota</taxon>
        <taxon>Spirochaetia</taxon>
        <taxon>Winmispirales</taxon>
        <taxon>Winmispiraceae</taxon>
        <taxon>Winmispira</taxon>
    </lineage>
</organism>
<dbReference type="NCBIfam" id="TIGR00082">
    <property type="entry name" value="rbfA"/>
    <property type="match status" value="1"/>
</dbReference>
<dbReference type="HOGENOM" id="CLU_089475_6_5_12"/>